<comment type="caution">
    <text evidence="2">The sequence shown here is derived from an EMBL/GenBank/DDBJ whole genome shotgun (WGS) entry which is preliminary data.</text>
</comment>
<dbReference type="InterPro" id="IPR005302">
    <property type="entry name" value="MoCF_Sase_C"/>
</dbReference>
<dbReference type="Pfam" id="PF03473">
    <property type="entry name" value="MOSC"/>
    <property type="match status" value="1"/>
</dbReference>
<dbReference type="GO" id="GO:0003824">
    <property type="term" value="F:catalytic activity"/>
    <property type="evidence" value="ECO:0007669"/>
    <property type="project" value="InterPro"/>
</dbReference>
<organism evidence="2 3">
    <name type="scientific">Alteromonas lipolytica</name>
    <dbReference type="NCBI Taxonomy" id="1856405"/>
    <lineage>
        <taxon>Bacteria</taxon>
        <taxon>Pseudomonadati</taxon>
        <taxon>Pseudomonadota</taxon>
        <taxon>Gammaproteobacteria</taxon>
        <taxon>Alteromonadales</taxon>
        <taxon>Alteromonadaceae</taxon>
        <taxon>Alteromonas/Salinimonas group</taxon>
        <taxon>Alteromonas</taxon>
    </lineage>
</organism>
<dbReference type="EMBL" id="MJIC01000021">
    <property type="protein sequence ID" value="OFI32146.1"/>
    <property type="molecule type" value="Genomic_DNA"/>
</dbReference>
<sequence length="212" mass="23319">MNIAALYAGKPAPLGPRNALTAICKQPVDYLTVHSDCTDEDDQANKRLHGGPEKVLHQYSLAGYALISEHYPTLADKAVAGSIGENISIEGMTDETVFIGDVYAMGEIIVQVGAPRAPCNKINQRFETPNLDRFTGNHGITGWYYRILQTGVLRTGDSVSLEQRATNTVSVGELMRSVYNPDYFENARQIVELEVLDDEWRGKCEKALSKVG</sequence>
<dbReference type="PANTHER" id="PTHR30212">
    <property type="entry name" value="PROTEIN YIIM"/>
    <property type="match status" value="1"/>
</dbReference>
<evidence type="ECO:0000259" key="1">
    <source>
        <dbReference type="PROSITE" id="PS51340"/>
    </source>
</evidence>
<dbReference type="PANTHER" id="PTHR30212:SF2">
    <property type="entry name" value="PROTEIN YIIM"/>
    <property type="match status" value="1"/>
</dbReference>
<accession>A0A1E8F8P3</accession>
<dbReference type="InterPro" id="IPR011037">
    <property type="entry name" value="Pyrv_Knase-like_insert_dom_sf"/>
</dbReference>
<proteinExistence type="predicted"/>
<dbReference type="GO" id="GO:0030170">
    <property type="term" value="F:pyridoxal phosphate binding"/>
    <property type="evidence" value="ECO:0007669"/>
    <property type="project" value="InterPro"/>
</dbReference>
<dbReference type="SUPFAM" id="SSF50800">
    <property type="entry name" value="PK beta-barrel domain-like"/>
    <property type="match status" value="1"/>
</dbReference>
<gene>
    <name evidence="2" type="ORF">BFC17_07925</name>
</gene>
<dbReference type="Proteomes" id="UP000176037">
    <property type="component" value="Unassembled WGS sequence"/>
</dbReference>
<dbReference type="STRING" id="1856405.BFC17_07925"/>
<dbReference type="AlphaFoldDB" id="A0A1E8F8P3"/>
<name>A0A1E8F8P3_9ALTE</name>
<evidence type="ECO:0000313" key="2">
    <source>
        <dbReference type="EMBL" id="OFI32146.1"/>
    </source>
</evidence>
<evidence type="ECO:0000313" key="3">
    <source>
        <dbReference type="Proteomes" id="UP000176037"/>
    </source>
</evidence>
<dbReference type="InterPro" id="IPR052353">
    <property type="entry name" value="Benzoxazolinone_Detox_Enz"/>
</dbReference>
<dbReference type="OrthoDB" id="9786134at2"/>
<reference evidence="2 3" key="1">
    <citation type="submission" date="2016-09" db="EMBL/GenBank/DDBJ databases">
        <title>Alteromonas lipolytica, a new species isolated from sea water.</title>
        <authorList>
            <person name="Wu Y.-H."/>
            <person name="Cheng H."/>
            <person name="Xu X.-W."/>
        </authorList>
    </citation>
    <scope>NUCLEOTIDE SEQUENCE [LARGE SCALE GENOMIC DNA]</scope>
    <source>
        <strain evidence="2 3">JW12</strain>
    </source>
</reference>
<dbReference type="PROSITE" id="PS51340">
    <property type="entry name" value="MOSC"/>
    <property type="match status" value="1"/>
</dbReference>
<protein>
    <submittedName>
        <fullName evidence="2">Sulfurase</fullName>
    </submittedName>
</protein>
<keyword evidence="3" id="KW-1185">Reference proteome</keyword>
<dbReference type="GO" id="GO:0030151">
    <property type="term" value="F:molybdenum ion binding"/>
    <property type="evidence" value="ECO:0007669"/>
    <property type="project" value="InterPro"/>
</dbReference>
<dbReference type="RefSeq" id="WP_070178615.1">
    <property type="nucleotide sequence ID" value="NZ_BMJR01000010.1"/>
</dbReference>
<feature type="domain" description="MOSC" evidence="1">
    <location>
        <begin position="25"/>
        <end position="162"/>
    </location>
</feature>
<dbReference type="Gene3D" id="2.40.33.20">
    <property type="entry name" value="PK beta-barrel domain-like"/>
    <property type="match status" value="1"/>
</dbReference>